<evidence type="ECO:0000259" key="2">
    <source>
        <dbReference type="Pfam" id="PF02114"/>
    </source>
</evidence>
<name>C3ZWK4_BRAFL</name>
<evidence type="ECO:0000313" key="3">
    <source>
        <dbReference type="EMBL" id="EEN43073.1"/>
    </source>
</evidence>
<feature type="domain" description="Phosducin" evidence="2">
    <location>
        <begin position="65"/>
        <end position="101"/>
    </location>
</feature>
<dbReference type="EMBL" id="GG666700">
    <property type="protein sequence ID" value="EEN43073.1"/>
    <property type="molecule type" value="Genomic_DNA"/>
</dbReference>
<organism>
    <name type="scientific">Branchiostoma floridae</name>
    <name type="common">Florida lancelet</name>
    <name type="synonym">Amphioxus</name>
    <dbReference type="NCBI Taxonomy" id="7739"/>
    <lineage>
        <taxon>Eukaryota</taxon>
        <taxon>Metazoa</taxon>
        <taxon>Chordata</taxon>
        <taxon>Cephalochordata</taxon>
        <taxon>Leptocardii</taxon>
        <taxon>Amphioxiformes</taxon>
        <taxon>Branchiostomatidae</taxon>
        <taxon>Branchiostoma</taxon>
    </lineage>
</organism>
<dbReference type="Gene3D" id="3.40.30.10">
    <property type="entry name" value="Glutaredoxin"/>
    <property type="match status" value="1"/>
</dbReference>
<gene>
    <name evidence="3" type="ORF">BRAFLDRAFT_102981</name>
</gene>
<evidence type="ECO:0000256" key="1">
    <source>
        <dbReference type="SAM" id="MobiDB-lite"/>
    </source>
</evidence>
<proteinExistence type="predicted"/>
<feature type="non-terminal residue" evidence="3">
    <location>
        <position position="1"/>
    </location>
</feature>
<sequence length="101" mass="10936">DPKGAKLTPQTTNLPPCLPGAAERDDTAADPELRAAARTGNRPAQRRCETTRKLTQPGSKRVPFVPGCDAVNGCFQCLAQDHPRVKFCRIQSSEADVSQTF</sequence>
<reference evidence="3" key="1">
    <citation type="journal article" date="2008" name="Nature">
        <title>The amphioxus genome and the evolution of the chordate karyotype.</title>
        <authorList>
            <consortium name="US DOE Joint Genome Institute (JGI-PGF)"/>
            <person name="Putnam N.H."/>
            <person name="Butts T."/>
            <person name="Ferrier D.E.K."/>
            <person name="Furlong R.F."/>
            <person name="Hellsten U."/>
            <person name="Kawashima T."/>
            <person name="Robinson-Rechavi M."/>
            <person name="Shoguchi E."/>
            <person name="Terry A."/>
            <person name="Yu J.-K."/>
            <person name="Benito-Gutierrez E.L."/>
            <person name="Dubchak I."/>
            <person name="Garcia-Fernandez J."/>
            <person name="Gibson-Brown J.J."/>
            <person name="Grigoriev I.V."/>
            <person name="Horton A.C."/>
            <person name="de Jong P.J."/>
            <person name="Jurka J."/>
            <person name="Kapitonov V.V."/>
            <person name="Kohara Y."/>
            <person name="Kuroki Y."/>
            <person name="Lindquist E."/>
            <person name="Lucas S."/>
            <person name="Osoegawa K."/>
            <person name="Pennacchio L.A."/>
            <person name="Salamov A.A."/>
            <person name="Satou Y."/>
            <person name="Sauka-Spengler T."/>
            <person name="Schmutz J."/>
            <person name="Shin-I T."/>
            <person name="Toyoda A."/>
            <person name="Bronner-Fraser M."/>
            <person name="Fujiyama A."/>
            <person name="Holland L.Z."/>
            <person name="Holland P.W.H."/>
            <person name="Satoh N."/>
            <person name="Rokhsar D.S."/>
        </authorList>
    </citation>
    <scope>NUCLEOTIDE SEQUENCE [LARGE SCALE GENOMIC DNA]</scope>
    <source>
        <strain evidence="3">S238N-H82</strain>
        <tissue evidence="3">Testes</tissue>
    </source>
</reference>
<protein>
    <recommendedName>
        <fullName evidence="2">Phosducin domain-containing protein</fullName>
    </recommendedName>
</protein>
<accession>C3ZWK4</accession>
<dbReference type="Pfam" id="PF02114">
    <property type="entry name" value="Phosducin"/>
    <property type="match status" value="1"/>
</dbReference>
<feature type="compositionally biased region" description="Basic and acidic residues" evidence="1">
    <location>
        <begin position="22"/>
        <end position="35"/>
    </location>
</feature>
<dbReference type="InterPro" id="IPR024253">
    <property type="entry name" value="Phosducin_thioredoxin-like_dom"/>
</dbReference>
<feature type="region of interest" description="Disordered" evidence="1">
    <location>
        <begin position="1"/>
        <end position="60"/>
    </location>
</feature>
<dbReference type="AlphaFoldDB" id="C3ZWK4"/>
<dbReference type="InParanoid" id="C3ZWK4"/>
<feature type="non-terminal residue" evidence="3">
    <location>
        <position position="101"/>
    </location>
</feature>